<name>A0A2R6QB54_9APHY</name>
<gene>
    <name evidence="2" type="ORF">PHLCEN_2v3931</name>
</gene>
<dbReference type="AlphaFoldDB" id="A0A2R6QB54"/>
<evidence type="ECO:0000256" key="1">
    <source>
        <dbReference type="SAM" id="MobiDB-lite"/>
    </source>
</evidence>
<feature type="region of interest" description="Disordered" evidence="1">
    <location>
        <begin position="69"/>
        <end position="131"/>
    </location>
</feature>
<evidence type="ECO:0000313" key="2">
    <source>
        <dbReference type="EMBL" id="PSS05344.1"/>
    </source>
</evidence>
<evidence type="ECO:0000313" key="3">
    <source>
        <dbReference type="Proteomes" id="UP000186601"/>
    </source>
</evidence>
<feature type="compositionally biased region" description="Basic residues" evidence="1">
    <location>
        <begin position="110"/>
        <end position="125"/>
    </location>
</feature>
<reference evidence="2 3" key="1">
    <citation type="submission" date="2018-02" db="EMBL/GenBank/DDBJ databases">
        <title>Genome sequence of the basidiomycete white-rot fungus Phlebia centrifuga.</title>
        <authorList>
            <person name="Granchi Z."/>
            <person name="Peng M."/>
            <person name="de Vries R.P."/>
            <person name="Hilden K."/>
            <person name="Makela M.R."/>
            <person name="Grigoriev I."/>
            <person name="Riley R."/>
        </authorList>
    </citation>
    <scope>NUCLEOTIDE SEQUENCE [LARGE SCALE GENOMIC DNA]</scope>
    <source>
        <strain evidence="2 3">FBCC195</strain>
    </source>
</reference>
<dbReference type="STRING" id="98765.A0A2R6QB54"/>
<dbReference type="OrthoDB" id="2754445at2759"/>
<keyword evidence="3" id="KW-1185">Reference proteome</keyword>
<organism evidence="2 3">
    <name type="scientific">Hermanssonia centrifuga</name>
    <dbReference type="NCBI Taxonomy" id="98765"/>
    <lineage>
        <taxon>Eukaryota</taxon>
        <taxon>Fungi</taxon>
        <taxon>Dikarya</taxon>
        <taxon>Basidiomycota</taxon>
        <taxon>Agaricomycotina</taxon>
        <taxon>Agaricomycetes</taxon>
        <taxon>Polyporales</taxon>
        <taxon>Meruliaceae</taxon>
        <taxon>Hermanssonia</taxon>
    </lineage>
</organism>
<proteinExistence type="predicted"/>
<comment type="caution">
    <text evidence="2">The sequence shown here is derived from an EMBL/GenBank/DDBJ whole genome shotgun (WGS) entry which is preliminary data.</text>
</comment>
<accession>A0A2R6QB54</accession>
<dbReference type="Proteomes" id="UP000186601">
    <property type="component" value="Unassembled WGS sequence"/>
</dbReference>
<protein>
    <submittedName>
        <fullName evidence="2">Uncharacterized protein</fullName>
    </submittedName>
</protein>
<dbReference type="EMBL" id="MLYV02000379">
    <property type="protein sequence ID" value="PSS05344.1"/>
    <property type="molecule type" value="Genomic_DNA"/>
</dbReference>
<sequence length="131" mass="14578">MADHIAVMLDLKHKITAAGEELPDSHVARALIISLPRTPSWDVIKIQCFALSKDKFTPENVGSTLQAEANRMARKKGSGETALFTQRPPKMRKRGKGKGPQPGDECRCGSVKKHSVGHRRRKRGDRSKERP</sequence>